<comment type="caution">
    <text evidence="2">The sequence shown here is derived from an EMBL/GenBank/DDBJ whole genome shotgun (WGS) entry which is preliminary data.</text>
</comment>
<evidence type="ECO:0000313" key="3">
    <source>
        <dbReference type="Proteomes" id="UP001552299"/>
    </source>
</evidence>
<organism evidence="2 3">
    <name type="scientific">Dendrobium thyrsiflorum</name>
    <name type="common">Pinecone-like raceme dendrobium</name>
    <name type="synonym">Orchid</name>
    <dbReference type="NCBI Taxonomy" id="117978"/>
    <lineage>
        <taxon>Eukaryota</taxon>
        <taxon>Viridiplantae</taxon>
        <taxon>Streptophyta</taxon>
        <taxon>Embryophyta</taxon>
        <taxon>Tracheophyta</taxon>
        <taxon>Spermatophyta</taxon>
        <taxon>Magnoliopsida</taxon>
        <taxon>Liliopsida</taxon>
        <taxon>Asparagales</taxon>
        <taxon>Orchidaceae</taxon>
        <taxon>Epidendroideae</taxon>
        <taxon>Malaxideae</taxon>
        <taxon>Dendrobiinae</taxon>
        <taxon>Dendrobium</taxon>
    </lineage>
</organism>
<keyword evidence="3" id="KW-1185">Reference proteome</keyword>
<reference evidence="2 3" key="1">
    <citation type="journal article" date="2024" name="Plant Biotechnol. J.">
        <title>Dendrobium thyrsiflorum genome and its molecular insights into genes involved in important horticultural traits.</title>
        <authorList>
            <person name="Chen B."/>
            <person name="Wang J.Y."/>
            <person name="Zheng P.J."/>
            <person name="Li K.L."/>
            <person name="Liang Y.M."/>
            <person name="Chen X.F."/>
            <person name="Zhang C."/>
            <person name="Zhao X."/>
            <person name="He X."/>
            <person name="Zhang G.Q."/>
            <person name="Liu Z.J."/>
            <person name="Xu Q."/>
        </authorList>
    </citation>
    <scope>NUCLEOTIDE SEQUENCE [LARGE SCALE GENOMIC DNA]</scope>
    <source>
        <strain evidence="2">GZMU011</strain>
    </source>
</reference>
<protein>
    <submittedName>
        <fullName evidence="2">Uncharacterized protein</fullName>
    </submittedName>
</protein>
<proteinExistence type="predicted"/>
<gene>
    <name evidence="2" type="ORF">M5K25_007632</name>
</gene>
<name>A0ABD0VFT7_DENTH</name>
<dbReference type="EMBL" id="JANQDX010000006">
    <property type="protein sequence ID" value="KAL0923570.1"/>
    <property type="molecule type" value="Genomic_DNA"/>
</dbReference>
<evidence type="ECO:0000256" key="1">
    <source>
        <dbReference type="SAM" id="MobiDB-lite"/>
    </source>
</evidence>
<dbReference type="Proteomes" id="UP001552299">
    <property type="component" value="Unassembled WGS sequence"/>
</dbReference>
<evidence type="ECO:0000313" key="2">
    <source>
        <dbReference type="EMBL" id="KAL0923570.1"/>
    </source>
</evidence>
<accession>A0ABD0VFT7</accession>
<dbReference type="AlphaFoldDB" id="A0ABD0VFT7"/>
<feature type="region of interest" description="Disordered" evidence="1">
    <location>
        <begin position="46"/>
        <end position="81"/>
    </location>
</feature>
<sequence length="190" mass="22235">MSIKRGSISAVRSNHSENTPDLSLIYESCHSQKSINRALILLEKGPKLEGKRRRREGREGRDSSSTTVGVRQATARRRNFAGLPPGLQATPEFRPAYNCDRALAYLSRPFAAIPYLRRRFWPPLPLSFISDEYQKSKKLDYGSTRMQDMFTDIRKCDERPLWIGESVWAEFNSHYRKTAYFWRNFRRKQI</sequence>